<feature type="region of interest" description="Disordered" evidence="1">
    <location>
        <begin position="36"/>
        <end position="72"/>
    </location>
</feature>
<dbReference type="EMBL" id="JANPWB010000015">
    <property type="protein sequence ID" value="KAJ1093474.1"/>
    <property type="molecule type" value="Genomic_DNA"/>
</dbReference>
<sequence>MFRPCFRVSGHGLGPVEHLNVRDVSTASWVPAILPETQRPWPREPVGSRTGRSRAVQAPEAPNKKAGRGREQRGSCLFCSVVDNRVTRAAGEQRGLGGRDSGCRRRTFTRGLLSPAALGAWLGRTRSAPWIRDSLAPRRTRGKQLLWSKARVQPCT</sequence>
<proteinExistence type="predicted"/>
<gene>
    <name evidence="2" type="ORF">NDU88_006574</name>
</gene>
<evidence type="ECO:0000256" key="1">
    <source>
        <dbReference type="SAM" id="MobiDB-lite"/>
    </source>
</evidence>
<protein>
    <submittedName>
        <fullName evidence="2">Uncharacterized protein</fullName>
    </submittedName>
</protein>
<dbReference type="AlphaFoldDB" id="A0AAV7LR79"/>
<dbReference type="Proteomes" id="UP001066276">
    <property type="component" value="Chromosome 11"/>
</dbReference>
<keyword evidence="3" id="KW-1185">Reference proteome</keyword>
<comment type="caution">
    <text evidence="2">The sequence shown here is derived from an EMBL/GenBank/DDBJ whole genome shotgun (WGS) entry which is preliminary data.</text>
</comment>
<name>A0AAV7LR79_PLEWA</name>
<evidence type="ECO:0000313" key="2">
    <source>
        <dbReference type="EMBL" id="KAJ1093474.1"/>
    </source>
</evidence>
<evidence type="ECO:0000313" key="3">
    <source>
        <dbReference type="Proteomes" id="UP001066276"/>
    </source>
</evidence>
<reference evidence="2" key="1">
    <citation type="journal article" date="2022" name="bioRxiv">
        <title>Sequencing and chromosome-scale assembly of the giantPleurodeles waltlgenome.</title>
        <authorList>
            <person name="Brown T."/>
            <person name="Elewa A."/>
            <person name="Iarovenko S."/>
            <person name="Subramanian E."/>
            <person name="Araus A.J."/>
            <person name="Petzold A."/>
            <person name="Susuki M."/>
            <person name="Suzuki K.-i.T."/>
            <person name="Hayashi T."/>
            <person name="Toyoda A."/>
            <person name="Oliveira C."/>
            <person name="Osipova E."/>
            <person name="Leigh N.D."/>
            <person name="Simon A."/>
            <person name="Yun M.H."/>
        </authorList>
    </citation>
    <scope>NUCLEOTIDE SEQUENCE</scope>
    <source>
        <strain evidence="2">20211129_DDA</strain>
        <tissue evidence="2">Liver</tissue>
    </source>
</reference>
<accession>A0AAV7LR79</accession>
<organism evidence="2 3">
    <name type="scientific">Pleurodeles waltl</name>
    <name type="common">Iberian ribbed newt</name>
    <dbReference type="NCBI Taxonomy" id="8319"/>
    <lineage>
        <taxon>Eukaryota</taxon>
        <taxon>Metazoa</taxon>
        <taxon>Chordata</taxon>
        <taxon>Craniata</taxon>
        <taxon>Vertebrata</taxon>
        <taxon>Euteleostomi</taxon>
        <taxon>Amphibia</taxon>
        <taxon>Batrachia</taxon>
        <taxon>Caudata</taxon>
        <taxon>Salamandroidea</taxon>
        <taxon>Salamandridae</taxon>
        <taxon>Pleurodelinae</taxon>
        <taxon>Pleurodeles</taxon>
    </lineage>
</organism>